<evidence type="ECO:0000256" key="1">
    <source>
        <dbReference type="SAM" id="SignalP"/>
    </source>
</evidence>
<feature type="signal peptide" evidence="1">
    <location>
        <begin position="1"/>
        <end position="25"/>
    </location>
</feature>
<sequence>MTRRFVWVMLIMVVSTMVFPIHVSAATENKTTLVFEIKISDLTKILEGKKTEPKPEPVVTPTPVAKSASKYALPPKTVGDARVYMHEPEIRAYICPKIGDINKCNIFIAVLKAENGTHECTRDNRGLNRNGSVDIGLAQINWRPGNPWHTFEQLQDCKYNLDVALEMYSRRGFQPWYAYTKGAYLKHLPAVLASAKIIAETAPVEPLIN</sequence>
<dbReference type="AlphaFoldDB" id="A0A1F5N8H4"/>
<name>A0A1F5N8H4_9BACT</name>
<evidence type="ECO:0008006" key="4">
    <source>
        <dbReference type="Google" id="ProtNLM"/>
    </source>
</evidence>
<dbReference type="SUPFAM" id="SSF53955">
    <property type="entry name" value="Lysozyme-like"/>
    <property type="match status" value="1"/>
</dbReference>
<dbReference type="EMBL" id="MFEH01000003">
    <property type="protein sequence ID" value="OGE73966.1"/>
    <property type="molecule type" value="Genomic_DNA"/>
</dbReference>
<comment type="caution">
    <text evidence="2">The sequence shown here is derived from an EMBL/GenBank/DDBJ whole genome shotgun (WGS) entry which is preliminary data.</text>
</comment>
<protein>
    <recommendedName>
        <fullName evidence="4">Transglycosylase SLT domain-containing protein</fullName>
    </recommendedName>
</protein>
<keyword evidence="1" id="KW-0732">Signal</keyword>
<organism evidence="2 3">
    <name type="scientific">Candidatus Doudnabacteria bacterium RIFCSPHIGHO2_01_FULL_41_86</name>
    <dbReference type="NCBI Taxonomy" id="1817821"/>
    <lineage>
        <taxon>Bacteria</taxon>
        <taxon>Candidatus Doudnaibacteriota</taxon>
    </lineage>
</organism>
<gene>
    <name evidence="2" type="ORF">A2717_00300</name>
</gene>
<evidence type="ECO:0000313" key="2">
    <source>
        <dbReference type="EMBL" id="OGE73966.1"/>
    </source>
</evidence>
<dbReference type="InterPro" id="IPR023346">
    <property type="entry name" value="Lysozyme-like_dom_sf"/>
</dbReference>
<evidence type="ECO:0000313" key="3">
    <source>
        <dbReference type="Proteomes" id="UP000177610"/>
    </source>
</evidence>
<dbReference type="Proteomes" id="UP000177610">
    <property type="component" value="Unassembled WGS sequence"/>
</dbReference>
<proteinExistence type="predicted"/>
<reference evidence="2 3" key="1">
    <citation type="journal article" date="2016" name="Nat. Commun.">
        <title>Thousands of microbial genomes shed light on interconnected biogeochemical processes in an aquifer system.</title>
        <authorList>
            <person name="Anantharaman K."/>
            <person name="Brown C.T."/>
            <person name="Hug L.A."/>
            <person name="Sharon I."/>
            <person name="Castelle C.J."/>
            <person name="Probst A.J."/>
            <person name="Thomas B.C."/>
            <person name="Singh A."/>
            <person name="Wilkins M.J."/>
            <person name="Karaoz U."/>
            <person name="Brodie E.L."/>
            <person name="Williams K.H."/>
            <person name="Hubbard S.S."/>
            <person name="Banfield J.F."/>
        </authorList>
    </citation>
    <scope>NUCLEOTIDE SEQUENCE [LARGE SCALE GENOMIC DNA]</scope>
</reference>
<accession>A0A1F5N8H4</accession>
<feature type="chain" id="PRO_5009520112" description="Transglycosylase SLT domain-containing protein" evidence="1">
    <location>
        <begin position="26"/>
        <end position="209"/>
    </location>
</feature>